<dbReference type="PANTHER" id="PTHR10395:SF7">
    <property type="entry name" value="5-HYDROXYISOURATE HYDROLASE"/>
    <property type="match status" value="1"/>
</dbReference>
<dbReference type="RefSeq" id="WP_380046290.1">
    <property type="nucleotide sequence ID" value="NZ_JBHSOH010000004.1"/>
</dbReference>
<evidence type="ECO:0000256" key="5">
    <source>
        <dbReference type="ARBA" id="ARBA00022631"/>
    </source>
</evidence>
<organism evidence="9 10">
    <name type="scientific">Deinococcus petrolearius</name>
    <dbReference type="NCBI Taxonomy" id="1751295"/>
    <lineage>
        <taxon>Bacteria</taxon>
        <taxon>Thermotogati</taxon>
        <taxon>Deinococcota</taxon>
        <taxon>Deinococci</taxon>
        <taxon>Deinococcales</taxon>
        <taxon>Deinococcaceae</taxon>
        <taxon>Deinococcus</taxon>
    </lineage>
</organism>
<comment type="function">
    <text evidence="2">Catalyzes the hydrolysis of 5-hydroxyisourate (HIU) to 2-oxo-4-hydroxy-4-carboxy-5-ureidoimidazoline (OHCU).</text>
</comment>
<dbReference type="InterPro" id="IPR000895">
    <property type="entry name" value="Transthyretin/HIU_hydrolase"/>
</dbReference>
<comment type="subunit">
    <text evidence="4 7">Homotetramer.</text>
</comment>
<evidence type="ECO:0000256" key="4">
    <source>
        <dbReference type="ARBA" id="ARBA00011881"/>
    </source>
</evidence>
<evidence type="ECO:0000313" key="10">
    <source>
        <dbReference type="Proteomes" id="UP001595979"/>
    </source>
</evidence>
<dbReference type="PRINTS" id="PR00189">
    <property type="entry name" value="TRNSTHYRETIN"/>
</dbReference>
<dbReference type="NCBIfam" id="TIGR02962">
    <property type="entry name" value="hdxy_isourate"/>
    <property type="match status" value="1"/>
</dbReference>
<proteinExistence type="inferred from homology"/>
<evidence type="ECO:0000256" key="6">
    <source>
        <dbReference type="ARBA" id="ARBA00022801"/>
    </source>
</evidence>
<dbReference type="InterPro" id="IPR023416">
    <property type="entry name" value="Transthyretin/HIU_hydrolase_d"/>
</dbReference>
<comment type="similarity">
    <text evidence="3 7">Belongs to the transthyretin family. 5-hydroxyisourate hydrolase subfamily.</text>
</comment>
<evidence type="ECO:0000259" key="8">
    <source>
        <dbReference type="Pfam" id="PF00576"/>
    </source>
</evidence>
<evidence type="ECO:0000256" key="1">
    <source>
        <dbReference type="ARBA" id="ARBA00001043"/>
    </source>
</evidence>
<evidence type="ECO:0000256" key="7">
    <source>
        <dbReference type="RuleBase" id="RU361270"/>
    </source>
</evidence>
<dbReference type="PANTHER" id="PTHR10395">
    <property type="entry name" value="URICASE AND TRANSTHYRETIN-RELATED"/>
    <property type="match status" value="1"/>
</dbReference>
<feature type="domain" description="Transthyretin/hydroxyisourate hydrolase" evidence="8">
    <location>
        <begin position="15"/>
        <end position="126"/>
    </location>
</feature>
<dbReference type="GO" id="GO:0033971">
    <property type="term" value="F:hydroxyisourate hydrolase activity"/>
    <property type="evidence" value="ECO:0007669"/>
    <property type="project" value="UniProtKB-EC"/>
</dbReference>
<keyword evidence="6 7" id="KW-0378">Hydrolase</keyword>
<comment type="caution">
    <text evidence="9">The sequence shown here is derived from an EMBL/GenBank/DDBJ whole genome shotgun (WGS) entry which is preliminary data.</text>
</comment>
<dbReference type="Proteomes" id="UP001595979">
    <property type="component" value="Unassembled WGS sequence"/>
</dbReference>
<dbReference type="PROSITE" id="PS00769">
    <property type="entry name" value="TRANSTHYRETIN_2"/>
    <property type="match status" value="1"/>
</dbReference>
<dbReference type="InterPro" id="IPR014306">
    <property type="entry name" value="Hydroxyisourate_hydrolase"/>
</dbReference>
<sequence>MSGAAGGAGSLGGGLSTHVLDTARGRPAQGVRVELFGIEGEARRALAGAVTNADGRTDAPLIARGELRAGTYELSFHVAPYFEDFGAAADPPFLDVVTLRFTVADPAGHYHVPLVVTPWSYSTYRGS</sequence>
<keyword evidence="5 7" id="KW-0659">Purine metabolism</keyword>
<comment type="catalytic activity">
    <reaction evidence="1 7">
        <text>5-hydroxyisourate + H2O = 5-hydroxy-2-oxo-4-ureido-2,5-dihydro-1H-imidazole-5-carboxylate + H(+)</text>
        <dbReference type="Rhea" id="RHEA:23736"/>
        <dbReference type="ChEBI" id="CHEBI:15377"/>
        <dbReference type="ChEBI" id="CHEBI:15378"/>
        <dbReference type="ChEBI" id="CHEBI:18072"/>
        <dbReference type="ChEBI" id="CHEBI:58639"/>
        <dbReference type="EC" id="3.5.2.17"/>
    </reaction>
</comment>
<name>A0ABW1DIN0_9DEIO</name>
<dbReference type="InterPro" id="IPR023418">
    <property type="entry name" value="Thyroxine_BS"/>
</dbReference>
<dbReference type="Gene3D" id="2.60.40.180">
    <property type="entry name" value="Transthyretin/hydroxyisourate hydrolase domain"/>
    <property type="match status" value="1"/>
</dbReference>
<gene>
    <name evidence="9" type="primary">uraH</name>
    <name evidence="9" type="ORF">ACFPQ6_03070</name>
</gene>
<evidence type="ECO:0000256" key="3">
    <source>
        <dbReference type="ARBA" id="ARBA00009850"/>
    </source>
</evidence>
<dbReference type="EC" id="3.5.2.17" evidence="7"/>
<reference evidence="10" key="1">
    <citation type="journal article" date="2019" name="Int. J. Syst. Evol. Microbiol.">
        <title>The Global Catalogue of Microorganisms (GCM) 10K type strain sequencing project: providing services to taxonomists for standard genome sequencing and annotation.</title>
        <authorList>
            <consortium name="The Broad Institute Genomics Platform"/>
            <consortium name="The Broad Institute Genome Sequencing Center for Infectious Disease"/>
            <person name="Wu L."/>
            <person name="Ma J."/>
        </authorList>
    </citation>
    <scope>NUCLEOTIDE SEQUENCE [LARGE SCALE GENOMIC DNA]</scope>
    <source>
        <strain evidence="10">CGMCC 1.15053</strain>
    </source>
</reference>
<dbReference type="CDD" id="cd05822">
    <property type="entry name" value="TLP_HIUase"/>
    <property type="match status" value="1"/>
</dbReference>
<evidence type="ECO:0000256" key="2">
    <source>
        <dbReference type="ARBA" id="ARBA00002704"/>
    </source>
</evidence>
<keyword evidence="10" id="KW-1185">Reference proteome</keyword>
<evidence type="ECO:0000313" key="9">
    <source>
        <dbReference type="EMBL" id="MFC5847281.1"/>
    </source>
</evidence>
<dbReference type="SUPFAM" id="SSF49472">
    <property type="entry name" value="Transthyretin (synonym: prealbumin)"/>
    <property type="match status" value="1"/>
</dbReference>
<dbReference type="InterPro" id="IPR023419">
    <property type="entry name" value="Transthyretin_CS"/>
</dbReference>
<dbReference type="EMBL" id="JBHSOH010000004">
    <property type="protein sequence ID" value="MFC5847281.1"/>
    <property type="molecule type" value="Genomic_DNA"/>
</dbReference>
<dbReference type="Pfam" id="PF00576">
    <property type="entry name" value="Transthyretin"/>
    <property type="match status" value="1"/>
</dbReference>
<protein>
    <recommendedName>
        <fullName evidence="7">5-hydroxyisourate hydrolase</fullName>
        <shortName evidence="7">HIU hydrolase</shortName>
        <shortName evidence="7">HIUHase</shortName>
        <ecNumber evidence="7">3.5.2.17</ecNumber>
    </recommendedName>
</protein>
<accession>A0ABW1DIN0</accession>
<dbReference type="PROSITE" id="PS00768">
    <property type="entry name" value="TRANSTHYRETIN_1"/>
    <property type="match status" value="1"/>
</dbReference>
<dbReference type="InterPro" id="IPR036817">
    <property type="entry name" value="Transthyretin/HIU_hydrolase_sf"/>
</dbReference>